<dbReference type="AlphaFoldDB" id="A0A0E9W4S0"/>
<protein>
    <submittedName>
        <fullName evidence="1">Uncharacterized protein</fullName>
    </submittedName>
</protein>
<accession>A0A0E9W4S0</accession>
<reference evidence="1" key="2">
    <citation type="journal article" date="2015" name="Fish Shellfish Immunol.">
        <title>Early steps in the European eel (Anguilla anguilla)-Vibrio vulnificus interaction in the gills: Role of the RtxA13 toxin.</title>
        <authorList>
            <person name="Callol A."/>
            <person name="Pajuelo D."/>
            <person name="Ebbesson L."/>
            <person name="Teles M."/>
            <person name="MacKenzie S."/>
            <person name="Amaro C."/>
        </authorList>
    </citation>
    <scope>NUCLEOTIDE SEQUENCE</scope>
</reference>
<evidence type="ECO:0000313" key="1">
    <source>
        <dbReference type="EMBL" id="JAH85359.1"/>
    </source>
</evidence>
<name>A0A0E9W4S0_ANGAN</name>
<dbReference type="EMBL" id="GBXM01023218">
    <property type="protein sequence ID" value="JAH85359.1"/>
    <property type="molecule type" value="Transcribed_RNA"/>
</dbReference>
<proteinExistence type="predicted"/>
<organism evidence="1">
    <name type="scientific">Anguilla anguilla</name>
    <name type="common">European freshwater eel</name>
    <name type="synonym">Muraena anguilla</name>
    <dbReference type="NCBI Taxonomy" id="7936"/>
    <lineage>
        <taxon>Eukaryota</taxon>
        <taxon>Metazoa</taxon>
        <taxon>Chordata</taxon>
        <taxon>Craniata</taxon>
        <taxon>Vertebrata</taxon>
        <taxon>Euteleostomi</taxon>
        <taxon>Actinopterygii</taxon>
        <taxon>Neopterygii</taxon>
        <taxon>Teleostei</taxon>
        <taxon>Anguilliformes</taxon>
        <taxon>Anguillidae</taxon>
        <taxon>Anguilla</taxon>
    </lineage>
</organism>
<sequence>MRSCQSSKTTLQKIKKKKTTGVIKHYAMLSFQFLHGQGCLWNLCFT</sequence>
<reference evidence="1" key="1">
    <citation type="submission" date="2014-11" db="EMBL/GenBank/DDBJ databases">
        <authorList>
            <person name="Amaro Gonzalez C."/>
        </authorList>
    </citation>
    <scope>NUCLEOTIDE SEQUENCE</scope>
</reference>